<feature type="active site" description="Proton donor" evidence="2">
    <location>
        <position position="237"/>
    </location>
</feature>
<comment type="caution">
    <text evidence="3">The sequence shown here is derived from an EMBL/GenBank/DDBJ whole genome shotgun (WGS) entry which is preliminary data.</text>
</comment>
<dbReference type="PANTHER" id="PTHR43475:SF1">
    <property type="entry name" value="METHYLTHIORIBOSE-1-PHOSPHATE ISOMERASE"/>
    <property type="match status" value="1"/>
</dbReference>
<dbReference type="Pfam" id="PF01008">
    <property type="entry name" value="IF-2B"/>
    <property type="match status" value="1"/>
</dbReference>
<dbReference type="NCBIfam" id="TIGR00512">
    <property type="entry name" value="salvage_mtnA"/>
    <property type="match status" value="1"/>
</dbReference>
<dbReference type="InterPro" id="IPR005251">
    <property type="entry name" value="IF-M1Pi"/>
</dbReference>
<keyword evidence="2" id="KW-0028">Amino-acid biosynthesis</keyword>
<dbReference type="InterPro" id="IPR037171">
    <property type="entry name" value="NagB/RpiA_transferase-like"/>
</dbReference>
<proteinExistence type="inferred from homology"/>
<keyword evidence="2" id="KW-0486">Methionine biosynthesis</keyword>
<dbReference type="Gene3D" id="3.40.50.10470">
    <property type="entry name" value="Translation initiation factor eif-2b, domain 2"/>
    <property type="match status" value="1"/>
</dbReference>
<protein>
    <recommendedName>
        <fullName evidence="2">Methylthioribose-1-phosphate isomerase</fullName>
        <shortName evidence="2">M1Pi</shortName>
        <shortName evidence="2">MTR-1-P isomerase</shortName>
        <ecNumber evidence="2">5.3.1.23</ecNumber>
    </recommendedName>
    <alternativeName>
        <fullName evidence="2">S-methyl-5-thioribose-1-phosphate isomerase</fullName>
    </alternativeName>
</protein>
<name>A0A2J0L6F5_9BACT</name>
<dbReference type="NCBIfam" id="NF004326">
    <property type="entry name" value="PRK05720.1"/>
    <property type="match status" value="1"/>
</dbReference>
<dbReference type="NCBIfam" id="TIGR00524">
    <property type="entry name" value="eIF-2B_rel"/>
    <property type="match status" value="1"/>
</dbReference>
<gene>
    <name evidence="2 3" type="primary">mtnA</name>
    <name evidence="3" type="ORF">COS99_01830</name>
</gene>
<comment type="function">
    <text evidence="2">Catalyzes the interconversion of methylthioribose-1-phosphate (MTR-1-P) into methylthioribulose-1-phosphate (MTRu-1-P).</text>
</comment>
<dbReference type="Gene3D" id="1.20.120.420">
    <property type="entry name" value="translation initiation factor eif-2b, domain 1"/>
    <property type="match status" value="1"/>
</dbReference>
<dbReference type="AlphaFoldDB" id="A0A2J0L6F5"/>
<keyword evidence="1 2" id="KW-0413">Isomerase</keyword>
<comment type="catalytic activity">
    <reaction evidence="2">
        <text>5-(methylsulfanyl)-alpha-D-ribose 1-phosphate = 5-(methylsulfanyl)-D-ribulose 1-phosphate</text>
        <dbReference type="Rhea" id="RHEA:19989"/>
        <dbReference type="ChEBI" id="CHEBI:58533"/>
        <dbReference type="ChEBI" id="CHEBI:58548"/>
        <dbReference type="EC" id="5.3.1.23"/>
    </reaction>
</comment>
<dbReference type="GO" id="GO:0046523">
    <property type="term" value="F:S-methyl-5-thioribose-1-phosphate isomerase activity"/>
    <property type="evidence" value="ECO:0007669"/>
    <property type="project" value="UniProtKB-UniRule"/>
</dbReference>
<organism evidence="3 4">
    <name type="scientific">Candidatus Aquitaenariimonas noxiae</name>
    <dbReference type="NCBI Taxonomy" id="1974741"/>
    <lineage>
        <taxon>Bacteria</taxon>
        <taxon>Pseudomonadati</taxon>
        <taxon>Candidatus Omnitrophota</taxon>
        <taxon>Candidatus Aquitaenariimonas</taxon>
    </lineage>
</organism>
<dbReference type="UniPathway" id="UPA00904">
    <property type="reaction ID" value="UER00874"/>
</dbReference>
<dbReference type="EMBL" id="PEWV01000018">
    <property type="protein sequence ID" value="PIU42117.1"/>
    <property type="molecule type" value="Genomic_DNA"/>
</dbReference>
<sequence>MRVETVKWVNGKIRLIDQTLLPHSLKYLYCSDIKTLWDAIYTLRVRGAPAIGIAAGFGAVLAAKLSKARTYAQFKKDVIKEIRYLKSSRPTAINLFWALERMEKVLDLQKKKPVERIKKALLAEANRILKEDRVMCRKMGSFGSDLVKNNDRILTLCNAGALATSDYGTALGVVYTAKAKGKNIKVYACETRPLLQGARLTMWELLKNKIDATLICDSMAATLMRQKMVDKVFVGTDRIASNGDAANKIGTYNLAVLAKYHRIPFYVVAPSSSFDLRLKCGGDIPIEERRGDEVREVFGKKIAPINAKVYNPAFDVTPNDLITAIVTEKGIFRKPYIKSLRKLKG</sequence>
<dbReference type="FunFam" id="1.20.120.420:FF:000003">
    <property type="entry name" value="Methylthioribose-1-phosphate isomerase"/>
    <property type="match status" value="1"/>
</dbReference>
<evidence type="ECO:0000256" key="1">
    <source>
        <dbReference type="ARBA" id="ARBA00023235"/>
    </source>
</evidence>
<dbReference type="PANTHER" id="PTHR43475">
    <property type="entry name" value="METHYLTHIORIBOSE-1-PHOSPHATE ISOMERASE"/>
    <property type="match status" value="1"/>
</dbReference>
<evidence type="ECO:0000313" key="3">
    <source>
        <dbReference type="EMBL" id="PIU42117.1"/>
    </source>
</evidence>
<dbReference type="InterPro" id="IPR042529">
    <property type="entry name" value="IF_2B-like_C"/>
</dbReference>
<dbReference type="InterPro" id="IPR011559">
    <property type="entry name" value="Initiation_fac_2B_a/b/d"/>
</dbReference>
<dbReference type="FunFam" id="3.40.50.10470:FF:000006">
    <property type="entry name" value="Methylthioribose-1-phosphate isomerase"/>
    <property type="match status" value="1"/>
</dbReference>
<dbReference type="InterPro" id="IPR000649">
    <property type="entry name" value="IF-2B-related"/>
</dbReference>
<dbReference type="SUPFAM" id="SSF100950">
    <property type="entry name" value="NagB/RpiA/CoA transferase-like"/>
    <property type="match status" value="1"/>
</dbReference>
<feature type="site" description="Transition state stabilizer" evidence="2">
    <location>
        <position position="157"/>
    </location>
</feature>
<dbReference type="Proteomes" id="UP000230052">
    <property type="component" value="Unassembled WGS sequence"/>
</dbReference>
<dbReference type="InterPro" id="IPR027363">
    <property type="entry name" value="M1Pi_N"/>
</dbReference>
<dbReference type="EC" id="5.3.1.23" evidence="2"/>
<feature type="binding site" evidence="2">
    <location>
        <begin position="46"/>
        <end position="48"/>
    </location>
    <ligand>
        <name>substrate</name>
    </ligand>
</feature>
<comment type="similarity">
    <text evidence="2">Belongs to the EIF-2B alpha/beta/delta subunits family. MtnA subfamily.</text>
</comment>
<dbReference type="HAMAP" id="MF_01678">
    <property type="entry name" value="Salvage_MtnA"/>
    <property type="match status" value="1"/>
</dbReference>
<feature type="binding site" evidence="2">
    <location>
        <position position="196"/>
    </location>
    <ligand>
        <name>substrate</name>
    </ligand>
</feature>
<evidence type="ECO:0000313" key="4">
    <source>
        <dbReference type="Proteomes" id="UP000230052"/>
    </source>
</evidence>
<accession>A0A2J0L6F5</accession>
<feature type="binding site" evidence="2">
    <location>
        <begin position="247"/>
        <end position="248"/>
    </location>
    <ligand>
        <name>substrate</name>
    </ligand>
</feature>
<dbReference type="GO" id="GO:0019509">
    <property type="term" value="P:L-methionine salvage from methylthioadenosine"/>
    <property type="evidence" value="ECO:0007669"/>
    <property type="project" value="UniProtKB-UniRule"/>
</dbReference>
<reference evidence="3 4" key="1">
    <citation type="submission" date="2017-09" db="EMBL/GenBank/DDBJ databases">
        <title>Depth-based differentiation of microbial function through sediment-hosted aquifers and enrichment of novel symbionts in the deep terrestrial subsurface.</title>
        <authorList>
            <person name="Probst A.J."/>
            <person name="Ladd B."/>
            <person name="Jarett J.K."/>
            <person name="Geller-Mcgrath D.E."/>
            <person name="Sieber C.M."/>
            <person name="Emerson J.B."/>
            <person name="Anantharaman K."/>
            <person name="Thomas B.C."/>
            <person name="Malmstrom R."/>
            <person name="Stieglmeier M."/>
            <person name="Klingl A."/>
            <person name="Woyke T."/>
            <person name="Ryan C.M."/>
            <person name="Banfield J.F."/>
        </authorList>
    </citation>
    <scope>NUCLEOTIDE SEQUENCE [LARGE SCALE GENOMIC DNA]</scope>
    <source>
        <strain evidence="3">CG07_land_8_20_14_0_80_42_15</strain>
    </source>
</reference>
<comment type="pathway">
    <text evidence="2">Amino-acid biosynthesis; L-methionine biosynthesis via salvage pathway; L-methionine from S-methyl-5-thio-alpha-D-ribose 1-phosphate: step 1/6.</text>
</comment>
<evidence type="ECO:0000256" key="2">
    <source>
        <dbReference type="HAMAP-Rule" id="MF_01678"/>
    </source>
</evidence>
<feature type="binding site" evidence="2">
    <location>
        <position position="89"/>
    </location>
    <ligand>
        <name>substrate</name>
    </ligand>
</feature>